<dbReference type="EMBL" id="CP002049">
    <property type="protein sequence ID" value="ADI13433.1"/>
    <property type="molecule type" value="Genomic_DNA"/>
</dbReference>
<dbReference type="SUPFAM" id="SSF64167">
    <property type="entry name" value="SurE-like"/>
    <property type="match status" value="1"/>
</dbReference>
<feature type="binding site" evidence="7">
    <location>
        <position position="8"/>
    </location>
    <ligand>
        <name>a divalent metal cation</name>
        <dbReference type="ChEBI" id="CHEBI:60240"/>
    </ligand>
</feature>
<dbReference type="GO" id="GO:0005737">
    <property type="term" value="C:cytoplasm"/>
    <property type="evidence" value="ECO:0007669"/>
    <property type="project" value="UniProtKB-SubCell"/>
</dbReference>
<comment type="cofactor">
    <cofactor evidence="7">
        <name>a divalent metal cation</name>
        <dbReference type="ChEBI" id="CHEBI:60240"/>
    </cofactor>
    <text evidence="7">Binds 1 divalent metal cation per subunit.</text>
</comment>
<feature type="binding site" evidence="7">
    <location>
        <position position="92"/>
    </location>
    <ligand>
        <name>a divalent metal cation</name>
        <dbReference type="ChEBI" id="CHEBI:60240"/>
    </ligand>
</feature>
<feature type="binding site" evidence="7">
    <location>
        <position position="9"/>
    </location>
    <ligand>
        <name>a divalent metal cation</name>
        <dbReference type="ChEBI" id="CHEBI:60240"/>
    </ligand>
</feature>
<comment type="similarity">
    <text evidence="2 7">Belongs to the SurE nucleotidase family.</text>
</comment>
<feature type="domain" description="Survival protein SurE-like phosphatase/nucleotidase" evidence="8">
    <location>
        <begin position="3"/>
        <end position="178"/>
    </location>
</feature>
<keyword evidence="10" id="KW-1185">Reference proteome</keyword>
<dbReference type="HAMAP" id="MF_00060">
    <property type="entry name" value="SurE"/>
    <property type="match status" value="1"/>
</dbReference>
<evidence type="ECO:0000256" key="5">
    <source>
        <dbReference type="ARBA" id="ARBA00022741"/>
    </source>
</evidence>
<dbReference type="GO" id="GO:0000166">
    <property type="term" value="F:nucleotide binding"/>
    <property type="evidence" value="ECO:0007669"/>
    <property type="project" value="UniProtKB-KW"/>
</dbReference>
<dbReference type="PANTHER" id="PTHR30457">
    <property type="entry name" value="5'-NUCLEOTIDASE SURE"/>
    <property type="match status" value="1"/>
</dbReference>
<sequence>MRILVSNDDGIYSPGIRALAEVAKEFGEVRVVAPDVEQSAMGHAITISRPLTYHATAINGLEGYRVNGTPADCVALGAHLWQEVDLVLSGINLGLNLGHNVWHSGTVAAAKQAAFLDIQAIAFSAPYEGTPPDYEVLKPFVKDIIARLIEDPLPLVNVNLPYNPKGVRWTRQSVRHYEGSVVPGEDPMGRSHFWFAAYPRTGAEKGTDRWAIEHDYVSLTPLRLDLTDEGLLADAVTKAKEAQVGK</sequence>
<dbReference type="InterPro" id="IPR002828">
    <property type="entry name" value="SurE-like_Pase/nucleotidase"/>
</dbReference>
<dbReference type="NCBIfam" id="TIGR00087">
    <property type="entry name" value="surE"/>
    <property type="match status" value="1"/>
</dbReference>
<organism evidence="9 10">
    <name type="scientific">Truepera radiovictrix (strain DSM 17093 / CIP 108686 / LMG 22925 / RQ-24)</name>
    <dbReference type="NCBI Taxonomy" id="649638"/>
    <lineage>
        <taxon>Bacteria</taxon>
        <taxon>Thermotogati</taxon>
        <taxon>Deinococcota</taxon>
        <taxon>Deinococci</taxon>
        <taxon>Trueperales</taxon>
        <taxon>Trueperaceae</taxon>
        <taxon>Truepera</taxon>
    </lineage>
</organism>
<dbReference type="OrthoDB" id="9780815at2"/>
<dbReference type="PANTHER" id="PTHR30457:SF12">
    <property type="entry name" value="5'_3'-NUCLEOTIDASE SURE"/>
    <property type="match status" value="1"/>
</dbReference>
<proteinExistence type="inferred from homology"/>
<name>D7CR33_TRURR</name>
<reference evidence="9 10" key="2">
    <citation type="journal article" date="2011" name="Stand. Genomic Sci.">
        <title>Complete genome sequence of Truepera radiovictrix type strain (RQ-24).</title>
        <authorList>
            <person name="Ivanova N."/>
            <person name="Rohde C."/>
            <person name="Munk C."/>
            <person name="Nolan M."/>
            <person name="Lucas S."/>
            <person name="Del Rio T.G."/>
            <person name="Tice H."/>
            <person name="Deshpande S."/>
            <person name="Cheng J.F."/>
            <person name="Tapia R."/>
            <person name="Han C."/>
            <person name="Goodwin L."/>
            <person name="Pitluck S."/>
            <person name="Liolios K."/>
            <person name="Mavromatis K."/>
            <person name="Mikhailova N."/>
            <person name="Pati A."/>
            <person name="Chen A."/>
            <person name="Palaniappan K."/>
            <person name="Land M."/>
            <person name="Hauser L."/>
            <person name="Chang Y.J."/>
            <person name="Jeffries C.D."/>
            <person name="Brambilla E."/>
            <person name="Rohde M."/>
            <person name="Goker M."/>
            <person name="Tindall B.J."/>
            <person name="Woyke T."/>
            <person name="Bristow J."/>
            <person name="Eisen J.A."/>
            <person name="Markowitz V."/>
            <person name="Hugenholtz P."/>
            <person name="Kyrpides N.C."/>
            <person name="Klenk H.P."/>
            <person name="Lapidus A."/>
        </authorList>
    </citation>
    <scope>NUCLEOTIDE SEQUENCE [LARGE SCALE GENOMIC DNA]</scope>
    <source>
        <strain evidence="10">DSM 17093 / CIP 108686 / LMG 22925 / RQ-24</strain>
    </source>
</reference>
<accession>D7CR33</accession>
<dbReference type="AlphaFoldDB" id="D7CR33"/>
<keyword evidence="3 7" id="KW-0963">Cytoplasm</keyword>
<dbReference type="Proteomes" id="UP000000379">
    <property type="component" value="Chromosome"/>
</dbReference>
<gene>
    <name evidence="7" type="primary">surE</name>
    <name evidence="9" type="ordered locus">Trad_0293</name>
</gene>
<dbReference type="GO" id="GO:0008253">
    <property type="term" value="F:5'-nucleotidase activity"/>
    <property type="evidence" value="ECO:0007669"/>
    <property type="project" value="UniProtKB-UniRule"/>
</dbReference>
<evidence type="ECO:0000256" key="6">
    <source>
        <dbReference type="ARBA" id="ARBA00022801"/>
    </source>
</evidence>
<dbReference type="Gene3D" id="3.40.1210.10">
    <property type="entry name" value="Survival protein SurE-like phosphatase/nucleotidase"/>
    <property type="match status" value="1"/>
</dbReference>
<dbReference type="STRING" id="649638.Trad_0293"/>
<dbReference type="GO" id="GO:0046872">
    <property type="term" value="F:metal ion binding"/>
    <property type="evidence" value="ECO:0007669"/>
    <property type="project" value="UniProtKB-UniRule"/>
</dbReference>
<comment type="function">
    <text evidence="7">Nucleotidase that shows phosphatase activity on nucleoside 5'-monophosphates.</text>
</comment>
<evidence type="ECO:0000313" key="9">
    <source>
        <dbReference type="EMBL" id="ADI13433.1"/>
    </source>
</evidence>
<keyword evidence="5 7" id="KW-0547">Nucleotide-binding</keyword>
<dbReference type="InterPro" id="IPR030048">
    <property type="entry name" value="SurE"/>
</dbReference>
<evidence type="ECO:0000256" key="4">
    <source>
        <dbReference type="ARBA" id="ARBA00022723"/>
    </source>
</evidence>
<keyword evidence="6 7" id="KW-0378">Hydrolase</keyword>
<keyword evidence="4 7" id="KW-0479">Metal-binding</keyword>
<feature type="binding site" evidence="7">
    <location>
        <position position="39"/>
    </location>
    <ligand>
        <name>a divalent metal cation</name>
        <dbReference type="ChEBI" id="CHEBI:60240"/>
    </ligand>
</feature>
<dbReference type="EC" id="3.1.3.5" evidence="7"/>
<dbReference type="eggNOG" id="COG0496">
    <property type="taxonomic scope" value="Bacteria"/>
</dbReference>
<dbReference type="Pfam" id="PF01975">
    <property type="entry name" value="SurE"/>
    <property type="match status" value="1"/>
</dbReference>
<evidence type="ECO:0000256" key="3">
    <source>
        <dbReference type="ARBA" id="ARBA00022490"/>
    </source>
</evidence>
<evidence type="ECO:0000256" key="1">
    <source>
        <dbReference type="ARBA" id="ARBA00000815"/>
    </source>
</evidence>
<reference evidence="10" key="1">
    <citation type="submission" date="2010-05" db="EMBL/GenBank/DDBJ databases">
        <title>The complete genome of Truepera radiovictris DSM 17093.</title>
        <authorList>
            <consortium name="US DOE Joint Genome Institute (JGI-PGF)"/>
            <person name="Lucas S."/>
            <person name="Copeland A."/>
            <person name="Lapidus A."/>
            <person name="Glavina del Rio T."/>
            <person name="Dalin E."/>
            <person name="Tice H."/>
            <person name="Bruce D."/>
            <person name="Goodwin L."/>
            <person name="Pitluck S."/>
            <person name="Kyrpides N."/>
            <person name="Mavromatis K."/>
            <person name="Ovchinnikova G."/>
            <person name="Munk A.C."/>
            <person name="Detter J.C."/>
            <person name="Han C."/>
            <person name="Tapia R."/>
            <person name="Land M."/>
            <person name="Hauser L."/>
            <person name="Markowitz V."/>
            <person name="Cheng J.-F."/>
            <person name="Hugenholtz P."/>
            <person name="Woyke T."/>
            <person name="Wu D."/>
            <person name="Tindall B."/>
            <person name="Pomrenke H.G."/>
            <person name="Brambilla E."/>
            <person name="Klenk H.-P."/>
            <person name="Eisen J.A."/>
        </authorList>
    </citation>
    <scope>NUCLEOTIDE SEQUENCE [LARGE SCALE GENOMIC DNA]</scope>
    <source>
        <strain evidence="10">DSM 17093 / CIP 108686 / LMG 22925 / RQ-24</strain>
    </source>
</reference>
<comment type="subcellular location">
    <subcellularLocation>
        <location evidence="7">Cytoplasm</location>
    </subcellularLocation>
</comment>
<evidence type="ECO:0000256" key="7">
    <source>
        <dbReference type="HAMAP-Rule" id="MF_00060"/>
    </source>
</evidence>
<comment type="catalytic activity">
    <reaction evidence="1 7">
        <text>a ribonucleoside 5'-phosphate + H2O = a ribonucleoside + phosphate</text>
        <dbReference type="Rhea" id="RHEA:12484"/>
        <dbReference type="ChEBI" id="CHEBI:15377"/>
        <dbReference type="ChEBI" id="CHEBI:18254"/>
        <dbReference type="ChEBI" id="CHEBI:43474"/>
        <dbReference type="ChEBI" id="CHEBI:58043"/>
        <dbReference type="EC" id="3.1.3.5"/>
    </reaction>
</comment>
<dbReference type="RefSeq" id="WP_013176813.1">
    <property type="nucleotide sequence ID" value="NC_014221.1"/>
</dbReference>
<dbReference type="KEGG" id="tra:Trad_0293"/>
<evidence type="ECO:0000259" key="8">
    <source>
        <dbReference type="Pfam" id="PF01975"/>
    </source>
</evidence>
<dbReference type="GO" id="GO:0004309">
    <property type="term" value="F:exopolyphosphatase activity"/>
    <property type="evidence" value="ECO:0007669"/>
    <property type="project" value="TreeGrafter"/>
</dbReference>
<dbReference type="HOGENOM" id="CLU_045192_1_0_0"/>
<evidence type="ECO:0000256" key="2">
    <source>
        <dbReference type="ARBA" id="ARBA00011062"/>
    </source>
</evidence>
<protein>
    <recommendedName>
        <fullName evidence="7">5'-nucleotidase SurE</fullName>
        <ecNumber evidence="7">3.1.3.5</ecNumber>
    </recommendedName>
    <alternativeName>
        <fullName evidence="7">Nucleoside 5'-monophosphate phosphohydrolase</fullName>
    </alternativeName>
</protein>
<dbReference type="GO" id="GO:0008254">
    <property type="term" value="F:3'-nucleotidase activity"/>
    <property type="evidence" value="ECO:0007669"/>
    <property type="project" value="TreeGrafter"/>
</dbReference>
<dbReference type="InterPro" id="IPR036523">
    <property type="entry name" value="SurE-like_sf"/>
</dbReference>
<evidence type="ECO:0000313" key="10">
    <source>
        <dbReference type="Proteomes" id="UP000000379"/>
    </source>
</evidence>